<dbReference type="EC" id="2.7.1.17" evidence="8"/>
<evidence type="ECO:0000256" key="2">
    <source>
        <dbReference type="ARBA" id="ARBA00022629"/>
    </source>
</evidence>
<evidence type="ECO:0000256" key="1">
    <source>
        <dbReference type="ARBA" id="ARBA00009156"/>
    </source>
</evidence>
<dbReference type="CDD" id="cd07805">
    <property type="entry name" value="ASKHA_NBD_FGGY_CvXK-like"/>
    <property type="match status" value="1"/>
</dbReference>
<dbReference type="InterPro" id="IPR018485">
    <property type="entry name" value="FGGY_C"/>
</dbReference>
<dbReference type="GO" id="GO:0005524">
    <property type="term" value="F:ATP binding"/>
    <property type="evidence" value="ECO:0007669"/>
    <property type="project" value="UniProtKB-KW"/>
</dbReference>
<name>A0A4R3KGM0_9FIRM</name>
<evidence type="ECO:0000256" key="7">
    <source>
        <dbReference type="ARBA" id="ARBA00023277"/>
    </source>
</evidence>
<dbReference type="PANTHER" id="PTHR43095">
    <property type="entry name" value="SUGAR KINASE"/>
    <property type="match status" value="1"/>
</dbReference>
<comment type="similarity">
    <text evidence="1 8">Belongs to the FGGY kinase family.</text>
</comment>
<dbReference type="NCBIfam" id="TIGR01312">
    <property type="entry name" value="XylB"/>
    <property type="match status" value="1"/>
</dbReference>
<dbReference type="OrthoDB" id="9805576at2"/>
<dbReference type="PROSITE" id="PS00933">
    <property type="entry name" value="FGGY_KINASES_1"/>
    <property type="match status" value="1"/>
</dbReference>
<dbReference type="GO" id="GO:0004856">
    <property type="term" value="F:D-xylulokinase activity"/>
    <property type="evidence" value="ECO:0007669"/>
    <property type="project" value="UniProtKB-EC"/>
</dbReference>
<dbReference type="InterPro" id="IPR043129">
    <property type="entry name" value="ATPase_NBD"/>
</dbReference>
<dbReference type="PIRSF" id="PIRSF000538">
    <property type="entry name" value="GlpK"/>
    <property type="match status" value="1"/>
</dbReference>
<comment type="caution">
    <text evidence="11">The sequence shown here is derived from an EMBL/GenBank/DDBJ whole genome shotgun (WGS) entry which is preliminary data.</text>
</comment>
<organism evidence="11 12">
    <name type="scientific">Muricomes intestini</name>
    <dbReference type="NCBI Taxonomy" id="1796634"/>
    <lineage>
        <taxon>Bacteria</taxon>
        <taxon>Bacillati</taxon>
        <taxon>Bacillota</taxon>
        <taxon>Clostridia</taxon>
        <taxon>Lachnospirales</taxon>
        <taxon>Lachnospiraceae</taxon>
        <taxon>Muricomes</taxon>
    </lineage>
</organism>
<evidence type="ECO:0000313" key="11">
    <source>
        <dbReference type="EMBL" id="TCS82335.1"/>
    </source>
</evidence>
<evidence type="ECO:0000256" key="8">
    <source>
        <dbReference type="RuleBase" id="RU364073"/>
    </source>
</evidence>
<gene>
    <name evidence="8" type="primary">xylB</name>
    <name evidence="11" type="ORF">EDD59_102204</name>
</gene>
<dbReference type="AlphaFoldDB" id="A0A4R3KGM0"/>
<accession>A0A4R3KGM0</accession>
<evidence type="ECO:0000256" key="3">
    <source>
        <dbReference type="ARBA" id="ARBA00022679"/>
    </source>
</evidence>
<dbReference type="InterPro" id="IPR050406">
    <property type="entry name" value="FGGY_Carb_Kinase"/>
</dbReference>
<evidence type="ECO:0000256" key="4">
    <source>
        <dbReference type="ARBA" id="ARBA00022741"/>
    </source>
</evidence>
<keyword evidence="3 8" id="KW-0808">Transferase</keyword>
<keyword evidence="7 8" id="KW-0119">Carbohydrate metabolism</keyword>
<evidence type="ECO:0000256" key="6">
    <source>
        <dbReference type="ARBA" id="ARBA00022840"/>
    </source>
</evidence>
<comment type="catalytic activity">
    <reaction evidence="8">
        <text>D-xylulose + ATP = D-xylulose 5-phosphate + ADP + H(+)</text>
        <dbReference type="Rhea" id="RHEA:10964"/>
        <dbReference type="ChEBI" id="CHEBI:15378"/>
        <dbReference type="ChEBI" id="CHEBI:17140"/>
        <dbReference type="ChEBI" id="CHEBI:30616"/>
        <dbReference type="ChEBI" id="CHEBI:57737"/>
        <dbReference type="ChEBI" id="CHEBI:456216"/>
        <dbReference type="EC" id="2.7.1.17"/>
    </reaction>
</comment>
<protein>
    <recommendedName>
        <fullName evidence="8">Xylulose kinase</fullName>
        <shortName evidence="8">Xylulokinase</shortName>
        <ecNumber evidence="8">2.7.1.17</ecNumber>
    </recommendedName>
</protein>
<dbReference type="SUPFAM" id="SSF53067">
    <property type="entry name" value="Actin-like ATPase domain"/>
    <property type="match status" value="2"/>
</dbReference>
<dbReference type="GO" id="GO:0005997">
    <property type="term" value="P:xylulose metabolic process"/>
    <property type="evidence" value="ECO:0007669"/>
    <property type="project" value="InterPro"/>
</dbReference>
<dbReference type="PANTHER" id="PTHR43095:SF5">
    <property type="entry name" value="XYLULOSE KINASE"/>
    <property type="match status" value="1"/>
</dbReference>
<keyword evidence="4 8" id="KW-0547">Nucleotide-binding</keyword>
<reference evidence="11 12" key="1">
    <citation type="submission" date="2019-03" db="EMBL/GenBank/DDBJ databases">
        <title>Genomic Encyclopedia of Type Strains, Phase IV (KMG-IV): sequencing the most valuable type-strain genomes for metagenomic binning, comparative biology and taxonomic classification.</title>
        <authorList>
            <person name="Goeker M."/>
        </authorList>
    </citation>
    <scope>NUCLEOTIDE SEQUENCE [LARGE SCALE GENOMIC DNA]</scope>
    <source>
        <strain evidence="11 12">DSM 29489</strain>
    </source>
</reference>
<feature type="domain" description="Carbohydrate kinase FGGY C-terminal" evidence="10">
    <location>
        <begin position="256"/>
        <end position="440"/>
    </location>
</feature>
<dbReference type="EMBL" id="SLZZ01000002">
    <property type="protein sequence ID" value="TCS82335.1"/>
    <property type="molecule type" value="Genomic_DNA"/>
</dbReference>
<sequence length="492" mass="54721">MAEYIIAHDLGTSGDKATLFTVDGRVVKSCTFSYDVRFFGKNCAEQNPLDWWSAVCKATKDILEGIDKSNVIALSFSAQMQGCLLVDREGNPLRPSIIWADQRALKEAERLEREIGFDRMYEITGHRLSSSNTLEKIMWLKENEPEVYKRAYKCLQAKDYILYRLTGEFVTDYSDASGTNALDLESLSWSDEILEASGINRELLPPLHYSTDIIGKVTKEAADVTGLCEGTPVVCGGGDGPCAAVGAGCIHDDELFVTFGTSAWVGGTTKKKFLDEEKIFFCFAHVIPGRYMPCGTMQAAGSTYSYIRSLLAPGRPYSELNAMIERSPAGAKGLLFLPYMLGERSPRWNEDTSGAYLGIKMYHTKEDYIRAAIEGVAYNLELILSAYRKYLPVENLILTGGGAKGDVVCQILSDVFRAKLNTPDHVEEATSIAAAMIAGVGVGAYDNFEDITRFLQFKKEYMPDKSNQAVYDKMKRIFDASYYALENIYQMF</sequence>
<dbReference type="GO" id="GO:0042732">
    <property type="term" value="P:D-xylose metabolic process"/>
    <property type="evidence" value="ECO:0007669"/>
    <property type="project" value="UniProtKB-KW"/>
</dbReference>
<dbReference type="InterPro" id="IPR018483">
    <property type="entry name" value="Carb_kinase_FGGY_CS"/>
</dbReference>
<evidence type="ECO:0000259" key="9">
    <source>
        <dbReference type="Pfam" id="PF00370"/>
    </source>
</evidence>
<keyword evidence="5 8" id="KW-0418">Kinase</keyword>
<dbReference type="InterPro" id="IPR018484">
    <property type="entry name" value="FGGY_N"/>
</dbReference>
<evidence type="ECO:0000313" key="12">
    <source>
        <dbReference type="Proteomes" id="UP000295726"/>
    </source>
</evidence>
<feature type="domain" description="Carbohydrate kinase FGGY N-terminal" evidence="9">
    <location>
        <begin position="4"/>
        <end position="246"/>
    </location>
</feature>
<dbReference type="Gene3D" id="3.30.420.40">
    <property type="match status" value="2"/>
</dbReference>
<keyword evidence="12" id="KW-1185">Reference proteome</keyword>
<dbReference type="Pfam" id="PF02782">
    <property type="entry name" value="FGGY_C"/>
    <property type="match status" value="1"/>
</dbReference>
<dbReference type="InterPro" id="IPR000577">
    <property type="entry name" value="Carb_kinase_FGGY"/>
</dbReference>
<dbReference type="RefSeq" id="WP_132378583.1">
    <property type="nucleotide sequence ID" value="NZ_DAIQXH010000022.1"/>
</dbReference>
<keyword evidence="2 8" id="KW-0859">Xylose metabolism</keyword>
<dbReference type="Proteomes" id="UP000295726">
    <property type="component" value="Unassembled WGS sequence"/>
</dbReference>
<dbReference type="Pfam" id="PF00370">
    <property type="entry name" value="FGGY_N"/>
    <property type="match status" value="1"/>
</dbReference>
<keyword evidence="6 8" id="KW-0067">ATP-binding</keyword>
<evidence type="ECO:0000259" key="10">
    <source>
        <dbReference type="Pfam" id="PF02782"/>
    </source>
</evidence>
<proteinExistence type="inferred from homology"/>
<evidence type="ECO:0000256" key="5">
    <source>
        <dbReference type="ARBA" id="ARBA00022777"/>
    </source>
</evidence>
<dbReference type="InterPro" id="IPR006000">
    <property type="entry name" value="Xylulokinase"/>
</dbReference>